<reference evidence="1 2" key="1">
    <citation type="submission" date="2013-10" db="EMBL/GenBank/DDBJ databases">
        <title>The Genome Sequence of Prevotella nigrescens CC14M.</title>
        <authorList>
            <consortium name="The Broad Institute Genomics Platform"/>
            <person name="Earl A."/>
            <person name="Allen-Vercoe E."/>
            <person name="Daigneault M."/>
            <person name="Young S.K."/>
            <person name="Zeng Q."/>
            <person name="Gargeya S."/>
            <person name="Fitzgerald M."/>
            <person name="Abouelleil A."/>
            <person name="Alvarado L."/>
            <person name="Chapman S.B."/>
            <person name="Gainer-Dewar J."/>
            <person name="Goldberg J."/>
            <person name="Griggs A."/>
            <person name="Gujja S."/>
            <person name="Hansen M."/>
            <person name="Howarth C."/>
            <person name="Imamovic A."/>
            <person name="Ireland A."/>
            <person name="Larimer J."/>
            <person name="McCowan C."/>
            <person name="Murphy C."/>
            <person name="Pearson M."/>
            <person name="Poon T.W."/>
            <person name="Priest M."/>
            <person name="Roberts A."/>
            <person name="Saif S."/>
            <person name="Shea T."/>
            <person name="Sykes S."/>
            <person name="Wortman J."/>
            <person name="Nusbaum C."/>
            <person name="Birren B."/>
        </authorList>
    </citation>
    <scope>NUCLEOTIDE SEQUENCE [LARGE SCALE GENOMIC DNA]</scope>
    <source>
        <strain evidence="1 2">CC14M</strain>
    </source>
</reference>
<evidence type="ECO:0000313" key="2">
    <source>
        <dbReference type="Proteomes" id="UP000018727"/>
    </source>
</evidence>
<dbReference type="EMBL" id="AZJH01000019">
    <property type="protein sequence ID" value="ETD28691.1"/>
    <property type="molecule type" value="Genomic_DNA"/>
</dbReference>
<keyword evidence="2" id="KW-1185">Reference proteome</keyword>
<dbReference type="Proteomes" id="UP000018727">
    <property type="component" value="Unassembled WGS sequence"/>
</dbReference>
<accession>V8CPK4</accession>
<dbReference type="HOGENOM" id="CLU_2466452_0_0_10"/>
<organism evidence="1 2">
    <name type="scientific">Prevotella nigrescens CC14M</name>
    <dbReference type="NCBI Taxonomy" id="1073366"/>
    <lineage>
        <taxon>Bacteria</taxon>
        <taxon>Pseudomonadati</taxon>
        <taxon>Bacteroidota</taxon>
        <taxon>Bacteroidia</taxon>
        <taxon>Bacteroidales</taxon>
        <taxon>Prevotellaceae</taxon>
        <taxon>Prevotella</taxon>
    </lineage>
</organism>
<dbReference type="RefSeq" id="WP_023925636.1">
    <property type="nucleotide sequence ID" value="NZ_KI669450.1"/>
</dbReference>
<dbReference type="AlphaFoldDB" id="V8CPK4"/>
<name>V8CPK4_9BACT</name>
<gene>
    <name evidence="1" type="ORF">HMPREF1173_01286</name>
</gene>
<proteinExistence type="predicted"/>
<evidence type="ECO:0000313" key="1">
    <source>
        <dbReference type="EMBL" id="ETD28691.1"/>
    </source>
</evidence>
<comment type="caution">
    <text evidence="1">The sequence shown here is derived from an EMBL/GenBank/DDBJ whole genome shotgun (WGS) entry which is preliminary data.</text>
</comment>
<protein>
    <submittedName>
        <fullName evidence="1">Uncharacterized protein</fullName>
    </submittedName>
</protein>
<sequence length="88" mass="9999">MKRDKFISMISQVTTAESIKGRHYDDIKVDGKFIIGVRRSTSKSFKINIENLYNAYIELDVVNTKTLKPYVNGVLSPAYAILMKANLI</sequence>